<feature type="transmembrane region" description="Helical" evidence="1">
    <location>
        <begin position="79"/>
        <end position="107"/>
    </location>
</feature>
<evidence type="ECO:0000313" key="4">
    <source>
        <dbReference type="Proteomes" id="UP001155586"/>
    </source>
</evidence>
<proteinExistence type="predicted"/>
<dbReference type="InterPro" id="IPR000160">
    <property type="entry name" value="GGDEF_dom"/>
</dbReference>
<dbReference type="SUPFAM" id="SSF55073">
    <property type="entry name" value="Nucleotide cyclase"/>
    <property type="match status" value="1"/>
</dbReference>
<sequence>MTNLVGRHLEEMADMRSTRKRRVVLLTSVVASCLFFFYAVVHFNNQSYQFGLLNIACVVAITINGLYLIKYPTNNHCDLILSGVLLFQGVVLLLYGETVASRLLWIYPILAAVVFLNDFKIGVIFSTSFCLIVGLAMLLPHTIALPPSFSVGRFLISLFALCLICNTSAYYYSKVVNYIQSLYQEGIEDLAYMDQLTGLANRWSFENWAAEKLIEKSNSSQITALVFLDIDDFKSINDTYGHDVGDRVLQHFASRLKNNIRNKDRKTDKHDYSIARFAGDEFVLLLYDVRTRKDLDAILERICGLFEQSYQSSQRINRLTVSVGAALFPNDATNLPELTRCADKAMYAAKHAGKNQYQYYHGEALNPLHEVNENSDSKVTPFIRN</sequence>
<protein>
    <submittedName>
        <fullName evidence="3">GGDEF domain-containing protein</fullName>
    </submittedName>
</protein>
<feature type="transmembrane region" description="Helical" evidence="1">
    <location>
        <begin position="47"/>
        <end position="67"/>
    </location>
</feature>
<dbReference type="Pfam" id="PF00990">
    <property type="entry name" value="GGDEF"/>
    <property type="match status" value="1"/>
</dbReference>
<dbReference type="PANTHER" id="PTHR46663:SF3">
    <property type="entry name" value="SLL0267 PROTEIN"/>
    <property type="match status" value="1"/>
</dbReference>
<dbReference type="PROSITE" id="PS50887">
    <property type="entry name" value="GGDEF"/>
    <property type="match status" value="1"/>
</dbReference>
<keyword evidence="1" id="KW-0472">Membrane</keyword>
<reference evidence="3" key="1">
    <citation type="submission" date="2022-02" db="EMBL/GenBank/DDBJ databases">
        <title>Vibrio sp. nov., a new bacterium isolated from Bohai sea, China.</title>
        <authorList>
            <person name="Yuan Y."/>
        </authorList>
    </citation>
    <scope>NUCLEOTIDE SEQUENCE</scope>
    <source>
        <strain evidence="3">DBSS07</strain>
    </source>
</reference>
<dbReference type="EMBL" id="JAKRRX010000037">
    <property type="protein sequence ID" value="MCW8333850.1"/>
    <property type="molecule type" value="Genomic_DNA"/>
</dbReference>
<keyword evidence="1" id="KW-1133">Transmembrane helix</keyword>
<keyword evidence="4" id="KW-1185">Reference proteome</keyword>
<dbReference type="RefSeq" id="WP_265687317.1">
    <property type="nucleotide sequence ID" value="NZ_JAKRRX010000037.1"/>
</dbReference>
<comment type="caution">
    <text evidence="3">The sequence shown here is derived from an EMBL/GenBank/DDBJ whole genome shotgun (WGS) entry which is preliminary data.</text>
</comment>
<dbReference type="InterPro" id="IPR052163">
    <property type="entry name" value="DGC-Regulatory_Protein"/>
</dbReference>
<gene>
    <name evidence="3" type="ORF">MD483_08435</name>
</gene>
<accession>A0A9X3HR43</accession>
<dbReference type="SMART" id="SM00267">
    <property type="entry name" value="GGDEF"/>
    <property type="match status" value="1"/>
</dbReference>
<dbReference type="AlphaFoldDB" id="A0A9X3HR43"/>
<feature type="domain" description="GGDEF" evidence="2">
    <location>
        <begin position="221"/>
        <end position="362"/>
    </location>
</feature>
<evidence type="ECO:0000259" key="2">
    <source>
        <dbReference type="PROSITE" id="PS50887"/>
    </source>
</evidence>
<dbReference type="PANTHER" id="PTHR46663">
    <property type="entry name" value="DIGUANYLATE CYCLASE DGCT-RELATED"/>
    <property type="match status" value="1"/>
</dbReference>
<organism evidence="3 4">
    <name type="scientific">Vibrio paucivorans</name>
    <dbReference type="NCBI Taxonomy" id="2829489"/>
    <lineage>
        <taxon>Bacteria</taxon>
        <taxon>Pseudomonadati</taxon>
        <taxon>Pseudomonadota</taxon>
        <taxon>Gammaproteobacteria</taxon>
        <taxon>Vibrionales</taxon>
        <taxon>Vibrionaceae</taxon>
        <taxon>Vibrio</taxon>
    </lineage>
</organism>
<dbReference type="InterPro" id="IPR043128">
    <property type="entry name" value="Rev_trsase/Diguanyl_cyclase"/>
</dbReference>
<feature type="transmembrane region" description="Helical" evidence="1">
    <location>
        <begin position="119"/>
        <end position="139"/>
    </location>
</feature>
<feature type="transmembrane region" description="Helical" evidence="1">
    <location>
        <begin position="151"/>
        <end position="172"/>
    </location>
</feature>
<dbReference type="Proteomes" id="UP001155586">
    <property type="component" value="Unassembled WGS sequence"/>
</dbReference>
<dbReference type="Gene3D" id="3.30.70.270">
    <property type="match status" value="1"/>
</dbReference>
<name>A0A9X3HR43_9VIBR</name>
<dbReference type="InterPro" id="IPR029787">
    <property type="entry name" value="Nucleotide_cyclase"/>
</dbReference>
<evidence type="ECO:0000313" key="3">
    <source>
        <dbReference type="EMBL" id="MCW8333850.1"/>
    </source>
</evidence>
<dbReference type="PROSITE" id="PS51257">
    <property type="entry name" value="PROKAR_LIPOPROTEIN"/>
    <property type="match status" value="1"/>
</dbReference>
<keyword evidence="1" id="KW-0812">Transmembrane</keyword>
<dbReference type="NCBIfam" id="TIGR00254">
    <property type="entry name" value="GGDEF"/>
    <property type="match status" value="1"/>
</dbReference>
<feature type="transmembrane region" description="Helical" evidence="1">
    <location>
        <begin position="23"/>
        <end position="41"/>
    </location>
</feature>
<dbReference type="CDD" id="cd01949">
    <property type="entry name" value="GGDEF"/>
    <property type="match status" value="1"/>
</dbReference>
<evidence type="ECO:0000256" key="1">
    <source>
        <dbReference type="SAM" id="Phobius"/>
    </source>
</evidence>